<dbReference type="EMBL" id="CM047899">
    <property type="protein sequence ID" value="KAJ0101650.1"/>
    <property type="molecule type" value="Genomic_DNA"/>
</dbReference>
<proteinExistence type="predicted"/>
<organism evidence="1 2">
    <name type="scientific">Pistacia atlantica</name>
    <dbReference type="NCBI Taxonomy" id="434234"/>
    <lineage>
        <taxon>Eukaryota</taxon>
        <taxon>Viridiplantae</taxon>
        <taxon>Streptophyta</taxon>
        <taxon>Embryophyta</taxon>
        <taxon>Tracheophyta</taxon>
        <taxon>Spermatophyta</taxon>
        <taxon>Magnoliopsida</taxon>
        <taxon>eudicotyledons</taxon>
        <taxon>Gunneridae</taxon>
        <taxon>Pentapetalae</taxon>
        <taxon>rosids</taxon>
        <taxon>malvids</taxon>
        <taxon>Sapindales</taxon>
        <taxon>Anacardiaceae</taxon>
        <taxon>Pistacia</taxon>
    </lineage>
</organism>
<evidence type="ECO:0000313" key="2">
    <source>
        <dbReference type="Proteomes" id="UP001164250"/>
    </source>
</evidence>
<gene>
    <name evidence="1" type="ORF">Patl1_06346</name>
</gene>
<reference evidence="2" key="1">
    <citation type="journal article" date="2023" name="G3 (Bethesda)">
        <title>Genome assembly and association tests identify interacting loci associated with vigor, precocity, and sex in interspecific pistachio rootstocks.</title>
        <authorList>
            <person name="Palmer W."/>
            <person name="Jacygrad E."/>
            <person name="Sagayaradj S."/>
            <person name="Cavanaugh K."/>
            <person name="Han R."/>
            <person name="Bertier L."/>
            <person name="Beede B."/>
            <person name="Kafkas S."/>
            <person name="Golino D."/>
            <person name="Preece J."/>
            <person name="Michelmore R."/>
        </authorList>
    </citation>
    <scope>NUCLEOTIDE SEQUENCE [LARGE SCALE GENOMIC DNA]</scope>
</reference>
<evidence type="ECO:0000313" key="1">
    <source>
        <dbReference type="EMBL" id="KAJ0101650.1"/>
    </source>
</evidence>
<dbReference type="Proteomes" id="UP001164250">
    <property type="component" value="Chromosome 3"/>
</dbReference>
<accession>A0ACC1BRS1</accession>
<sequence length="597" mass="66601">MAGKEEGPAVGIDLGTTYSCVGLWENDTVEIVANDQGNRTTPSYVAFAEMERFLGDAAKNQVAMNPMITIFDAKRLIGRRFSDASVQRDIKFWPFKVIAGTGDKPMIAVNYMGEEKWLSAEEISSMVLTKMRQITEDYHGSTIKNAVITVPAYFNDSQRQATKDVGAIAGLNIMQIISEPTAAAIAYGLEKKAASDNESNMLIFDLGGGTFDVSLLTIADGIFKVKATTGDTHLGGQDFDNRLVNHFVHEFKQKNKNNISGNPRALQRLKTACERAKRTFSVNSQTTIEIDSLYEGIDFYSTITRAKFEELNLDLFRKCVKPVEKCLTDANMSKNSADDVVLVGGSTRIPKASILSGQGNEKVQNLVLLDIIPLSLGVETAGGVKHHNSQQEGTCVHDRLRQSNTYHYQHYEGERLRTSDNNLLGCFELCDLLSAPMDVPKFIVCFDIDANGILNVSAEEKRTGWRNKISITNERGRLSKNEIEKMIKEVDKYKAKDEAHKKKEKIEDAIEWLEGNQLSEAQEFKDKMKELESIYNHITVKIYEGARAHITSTIENSLSIPLSEVHASHLDHNLQLKNHKKYTCSGCKMPGFGLRYS</sequence>
<keyword evidence="2" id="KW-1185">Reference proteome</keyword>
<comment type="caution">
    <text evidence="1">The sequence shown here is derived from an EMBL/GenBank/DDBJ whole genome shotgun (WGS) entry which is preliminary data.</text>
</comment>
<name>A0ACC1BRS1_9ROSI</name>
<protein>
    <submittedName>
        <fullName evidence="1">Uncharacterized protein</fullName>
    </submittedName>
</protein>